<evidence type="ECO:0000313" key="2">
    <source>
        <dbReference type="EMBL" id="TVU64869.1"/>
    </source>
</evidence>
<proteinExistence type="predicted"/>
<evidence type="ECO:0000313" key="3">
    <source>
        <dbReference type="Proteomes" id="UP000316500"/>
    </source>
</evidence>
<dbReference type="EMBL" id="VNFK01000004">
    <property type="protein sequence ID" value="TVU64869.1"/>
    <property type="molecule type" value="Genomic_DNA"/>
</dbReference>
<dbReference type="Proteomes" id="UP000316500">
    <property type="component" value="Unassembled WGS sequence"/>
</dbReference>
<sequence length="91" mass="9994">MLATTRTWISPSSQGPSSVALNSLGQRPNHRDVEHFLRIMRTRDGRLVLTDPFYADGPNLYAAAATTPDLVAARIPKDGAKPDGGPRLRRR</sequence>
<gene>
    <name evidence="2" type="ORF">FQP90_07415</name>
</gene>
<organism evidence="2 3">
    <name type="scientific">Paenarthrobacter nitroguajacolicus</name>
    <name type="common">Arthrobacter nitroguajacolicus</name>
    <dbReference type="NCBI Taxonomy" id="211146"/>
    <lineage>
        <taxon>Bacteria</taxon>
        <taxon>Bacillati</taxon>
        <taxon>Actinomycetota</taxon>
        <taxon>Actinomycetes</taxon>
        <taxon>Micrococcales</taxon>
        <taxon>Micrococcaceae</taxon>
        <taxon>Paenarthrobacter</taxon>
    </lineage>
</organism>
<comment type="caution">
    <text evidence="2">The sequence shown here is derived from an EMBL/GenBank/DDBJ whole genome shotgun (WGS) entry which is preliminary data.</text>
</comment>
<evidence type="ECO:0000256" key="1">
    <source>
        <dbReference type="SAM" id="MobiDB-lite"/>
    </source>
</evidence>
<dbReference type="OrthoDB" id="8479221at2"/>
<name>A0A558H6X0_PAENT</name>
<reference evidence="2 3" key="1">
    <citation type="submission" date="2019-07" db="EMBL/GenBank/DDBJ databases">
        <title>Diversity of Bacteria from Kongsfjorden, Arctic.</title>
        <authorList>
            <person name="Yu Y."/>
        </authorList>
    </citation>
    <scope>NUCLEOTIDE SEQUENCE [LARGE SCALE GENOMIC DNA]</scope>
    <source>
        <strain evidence="2 3">SM1928</strain>
    </source>
</reference>
<dbReference type="AlphaFoldDB" id="A0A558H6X0"/>
<feature type="region of interest" description="Disordered" evidence="1">
    <location>
        <begin position="1"/>
        <end position="27"/>
    </location>
</feature>
<accession>A0A558H6X0</accession>
<protein>
    <submittedName>
        <fullName evidence="2">Uncharacterized protein</fullName>
    </submittedName>
</protein>
<feature type="compositionally biased region" description="Polar residues" evidence="1">
    <location>
        <begin position="1"/>
        <end position="26"/>
    </location>
</feature>